<organism evidence="2 3">
    <name type="scientific">Streptomyces malaysiensis</name>
    <dbReference type="NCBI Taxonomy" id="92644"/>
    <lineage>
        <taxon>Bacteria</taxon>
        <taxon>Bacillati</taxon>
        <taxon>Actinomycetota</taxon>
        <taxon>Actinomycetes</taxon>
        <taxon>Kitasatosporales</taxon>
        <taxon>Streptomycetaceae</taxon>
        <taxon>Streptomyces</taxon>
        <taxon>Streptomyces violaceusniger group</taxon>
    </lineage>
</organism>
<gene>
    <name evidence="2" type="ORF">I1A49_09380</name>
</gene>
<proteinExistence type="predicted"/>
<evidence type="ECO:0000313" key="3">
    <source>
        <dbReference type="Proteomes" id="UP000663421"/>
    </source>
</evidence>
<feature type="region of interest" description="Disordered" evidence="1">
    <location>
        <begin position="60"/>
        <end position="79"/>
    </location>
</feature>
<name>A0ABX6W0R3_STRMQ</name>
<keyword evidence="3" id="KW-1185">Reference proteome</keyword>
<evidence type="ECO:0000313" key="2">
    <source>
        <dbReference type="EMBL" id="QPI55120.1"/>
    </source>
</evidence>
<reference evidence="2 3" key="1">
    <citation type="submission" date="2020-11" db="EMBL/GenBank/DDBJ databases">
        <title>Complete genome sequence unveiled secondary metabolic potentials in Streptomyces solisilvae HNM0141.</title>
        <authorList>
            <person name="Huang X."/>
        </authorList>
    </citation>
    <scope>NUCLEOTIDE SEQUENCE [LARGE SCALE GENOMIC DNA]</scope>
    <source>
        <strain evidence="2 3">HNM0141</strain>
    </source>
</reference>
<accession>A0ABX6W0R3</accession>
<evidence type="ECO:0008006" key="4">
    <source>
        <dbReference type="Google" id="ProtNLM"/>
    </source>
</evidence>
<evidence type="ECO:0000256" key="1">
    <source>
        <dbReference type="SAM" id="MobiDB-lite"/>
    </source>
</evidence>
<sequence length="79" mass="8404">MSRAVVRVAAHFRQMVGDLGPFGRLVVDEGDGAGGEVQPLGDPAYRVRLAPPADLREDEVVGDAERLQPRPGEAVVVGR</sequence>
<protein>
    <recommendedName>
        <fullName evidence="4">DUF1918 domain-containing protein</fullName>
    </recommendedName>
</protein>
<dbReference type="Proteomes" id="UP000663421">
    <property type="component" value="Chromosome"/>
</dbReference>
<dbReference type="EMBL" id="CP065050">
    <property type="protein sequence ID" value="QPI55120.1"/>
    <property type="molecule type" value="Genomic_DNA"/>
</dbReference>